<dbReference type="Proteomes" id="UP000502608">
    <property type="component" value="Chromosome"/>
</dbReference>
<dbReference type="EMBL" id="CP050313">
    <property type="protein sequence ID" value="QIR15173.1"/>
    <property type="molecule type" value="Genomic_DNA"/>
</dbReference>
<name>A0A6G9QM36_9GAMM</name>
<evidence type="ECO:0000313" key="2">
    <source>
        <dbReference type="EMBL" id="QIR15173.1"/>
    </source>
</evidence>
<feature type="chain" id="PRO_5026311283" evidence="1">
    <location>
        <begin position="24"/>
        <end position="277"/>
    </location>
</feature>
<feature type="signal peptide" evidence="1">
    <location>
        <begin position="1"/>
        <end position="23"/>
    </location>
</feature>
<accession>A0A6G9QM36</accession>
<evidence type="ECO:0000313" key="3">
    <source>
        <dbReference type="Proteomes" id="UP000502608"/>
    </source>
</evidence>
<gene>
    <name evidence="2" type="ORF">HBH39_12315</name>
</gene>
<organism evidence="2 3">
    <name type="scientific">Shewanella aestuarii</name>
    <dbReference type="NCBI Taxonomy" id="1028752"/>
    <lineage>
        <taxon>Bacteria</taxon>
        <taxon>Pseudomonadati</taxon>
        <taxon>Pseudomonadota</taxon>
        <taxon>Gammaproteobacteria</taxon>
        <taxon>Alteromonadales</taxon>
        <taxon>Shewanellaceae</taxon>
        <taxon>Shewanella</taxon>
    </lineage>
</organism>
<keyword evidence="3" id="KW-1185">Reference proteome</keyword>
<evidence type="ECO:0000256" key="1">
    <source>
        <dbReference type="SAM" id="SignalP"/>
    </source>
</evidence>
<keyword evidence="1" id="KW-0732">Signal</keyword>
<dbReference type="AlphaFoldDB" id="A0A6G9QM36"/>
<protein>
    <submittedName>
        <fullName evidence="2">YggN family protein</fullName>
    </submittedName>
</protein>
<dbReference type="RefSeq" id="WP_167678692.1">
    <property type="nucleotide sequence ID" value="NZ_CP050313.1"/>
</dbReference>
<dbReference type="InterPro" id="IPR021307">
    <property type="entry name" value="DUF2884"/>
</dbReference>
<reference evidence="2 3" key="1">
    <citation type="submission" date="2020-03" db="EMBL/GenBank/DDBJ databases">
        <title>Complete genome sequence of Shewanella sp.</title>
        <authorList>
            <person name="Kim Y.-S."/>
            <person name="Kim S.-J."/>
            <person name="Jung H.-K."/>
            <person name="Kim K.-H."/>
        </authorList>
    </citation>
    <scope>NUCLEOTIDE SEQUENCE [LARGE SCALE GENOMIC DNA]</scope>
    <source>
        <strain evidence="2 3">PN3F2</strain>
    </source>
</reference>
<dbReference type="Pfam" id="PF11101">
    <property type="entry name" value="DUF2884"/>
    <property type="match status" value="1"/>
</dbReference>
<dbReference type="KEGG" id="saes:HBH39_12315"/>
<sequence length="277" mass="30431">MTYKTTTTQKLLSGIALSGIVFAAGALTPATAKMSFNDQSCNVTLNYDVTVEPKSLKVSENGDEKYRIEMGKLFVEGKQVALTAEQQALLTQYTDEVSRQVPEVIDLVGDVVGMATQAVSMALTPLFGDSAGSQIDKLMAAIQQRVDSMAYQQGDLFYLGSTESSLEETFNEEFEQEMEQMISNSLGSIMMTMGSHIMSSEGGSFEDKMNAFASKMENVGKDIELQMESQSQEIESRAIEICGDFEQLMVLENKVRQQIPQIAPYALANIKDKPLTE</sequence>
<proteinExistence type="predicted"/>